<feature type="domain" description="HTH marR-type" evidence="1">
    <location>
        <begin position="25"/>
        <end position="158"/>
    </location>
</feature>
<dbReference type="GO" id="GO:0003700">
    <property type="term" value="F:DNA-binding transcription factor activity"/>
    <property type="evidence" value="ECO:0007669"/>
    <property type="project" value="InterPro"/>
</dbReference>
<dbReference type="InterPro" id="IPR000835">
    <property type="entry name" value="HTH_MarR-typ"/>
</dbReference>
<dbReference type="RefSeq" id="WP_153685164.1">
    <property type="nucleotide sequence ID" value="NZ_WJIF01000007.1"/>
</dbReference>
<dbReference type="PROSITE" id="PS50995">
    <property type="entry name" value="HTH_MARR_2"/>
    <property type="match status" value="1"/>
</dbReference>
<dbReference type="GO" id="GO:0006950">
    <property type="term" value="P:response to stress"/>
    <property type="evidence" value="ECO:0007669"/>
    <property type="project" value="TreeGrafter"/>
</dbReference>
<dbReference type="SUPFAM" id="SSF46785">
    <property type="entry name" value="Winged helix' DNA-binding domain"/>
    <property type="match status" value="1"/>
</dbReference>
<evidence type="ECO:0000259" key="1">
    <source>
        <dbReference type="PROSITE" id="PS50995"/>
    </source>
</evidence>
<dbReference type="SMART" id="SM00347">
    <property type="entry name" value="HTH_MARR"/>
    <property type="match status" value="1"/>
</dbReference>
<proteinExistence type="predicted"/>
<keyword evidence="3" id="KW-1185">Reference proteome</keyword>
<evidence type="ECO:0000313" key="3">
    <source>
        <dbReference type="Proteomes" id="UP000431080"/>
    </source>
</evidence>
<name>A0A6I2FJ39_9MICO</name>
<dbReference type="InterPro" id="IPR036390">
    <property type="entry name" value="WH_DNA-bd_sf"/>
</dbReference>
<dbReference type="InterPro" id="IPR036388">
    <property type="entry name" value="WH-like_DNA-bd_sf"/>
</dbReference>
<dbReference type="InterPro" id="IPR039422">
    <property type="entry name" value="MarR/SlyA-like"/>
</dbReference>
<sequence>MTPSSPAAGAGAAPDAGAAPRSGHVAAVLEAVTLLGRAIAAERRTPFEGRSLTRSQMETLFLLAHDAAPVTPGRVAERLGLTAGAVTQLVDGLKHEGLVDTARHPEDARSRILRLTDGAARQVARFEADTVARLSPSFDRLRDDELVELARLLRAVTEGEH</sequence>
<dbReference type="Gene3D" id="1.10.10.10">
    <property type="entry name" value="Winged helix-like DNA-binding domain superfamily/Winged helix DNA-binding domain"/>
    <property type="match status" value="1"/>
</dbReference>
<dbReference type="PANTHER" id="PTHR33164">
    <property type="entry name" value="TRANSCRIPTIONAL REGULATOR, MARR FAMILY"/>
    <property type="match status" value="1"/>
</dbReference>
<dbReference type="PANTHER" id="PTHR33164:SF43">
    <property type="entry name" value="HTH-TYPE TRANSCRIPTIONAL REPRESSOR YETL"/>
    <property type="match status" value="1"/>
</dbReference>
<protein>
    <submittedName>
        <fullName evidence="2">MarR family transcriptional regulator</fullName>
    </submittedName>
</protein>
<dbReference type="EMBL" id="WJIF01000007">
    <property type="protein sequence ID" value="MRG60728.1"/>
    <property type="molecule type" value="Genomic_DNA"/>
</dbReference>
<dbReference type="Proteomes" id="UP000431080">
    <property type="component" value="Unassembled WGS sequence"/>
</dbReference>
<accession>A0A6I2FJ39</accession>
<dbReference type="AlphaFoldDB" id="A0A6I2FJ39"/>
<organism evidence="2 3">
    <name type="scientific">Agromyces agglutinans</name>
    <dbReference type="NCBI Taxonomy" id="2662258"/>
    <lineage>
        <taxon>Bacteria</taxon>
        <taxon>Bacillati</taxon>
        <taxon>Actinomycetota</taxon>
        <taxon>Actinomycetes</taxon>
        <taxon>Micrococcales</taxon>
        <taxon>Microbacteriaceae</taxon>
        <taxon>Agromyces</taxon>
    </lineage>
</organism>
<reference evidence="2 3" key="1">
    <citation type="submission" date="2019-10" db="EMBL/GenBank/DDBJ databases">
        <authorList>
            <person name="Nie G."/>
            <person name="Ming H."/>
            <person name="Yi B."/>
        </authorList>
    </citation>
    <scope>NUCLEOTIDE SEQUENCE [LARGE SCALE GENOMIC DNA]</scope>
    <source>
        <strain evidence="2 3">CFH 90414</strain>
    </source>
</reference>
<comment type="caution">
    <text evidence="2">The sequence shown here is derived from an EMBL/GenBank/DDBJ whole genome shotgun (WGS) entry which is preliminary data.</text>
</comment>
<gene>
    <name evidence="2" type="ORF">GE115_12735</name>
</gene>
<evidence type="ECO:0000313" key="2">
    <source>
        <dbReference type="EMBL" id="MRG60728.1"/>
    </source>
</evidence>
<dbReference type="Pfam" id="PF12802">
    <property type="entry name" value="MarR_2"/>
    <property type="match status" value="1"/>
</dbReference>